<dbReference type="InterPro" id="IPR029432">
    <property type="entry name" value="Gp28/Gp37-like_dom"/>
</dbReference>
<comment type="caution">
    <text evidence="2">The sequence shown here is derived from an EMBL/GenBank/DDBJ whole genome shotgun (WGS) entry which is preliminary data.</text>
</comment>
<dbReference type="Proteomes" id="UP000702209">
    <property type="component" value="Unassembled WGS sequence"/>
</dbReference>
<dbReference type="Pfam" id="PF14594">
    <property type="entry name" value="Sipho_Gp37"/>
    <property type="match status" value="1"/>
</dbReference>
<gene>
    <name evidence="2" type="ORF">IU459_11725</name>
</gene>
<dbReference type="EMBL" id="JADLQX010000007">
    <property type="protein sequence ID" value="MBF6298209.1"/>
    <property type="molecule type" value="Genomic_DNA"/>
</dbReference>
<protein>
    <recommendedName>
        <fullName evidence="1">Gp28/Gp37-like domain-containing protein</fullName>
    </recommendedName>
</protein>
<feature type="domain" description="Gp28/Gp37-like" evidence="1">
    <location>
        <begin position="10"/>
        <end position="312"/>
    </location>
</feature>
<reference evidence="2 3" key="1">
    <citation type="submission" date="2020-10" db="EMBL/GenBank/DDBJ databases">
        <title>Identification of Nocardia species via Next-generation sequencing and recognition of intraspecies genetic diversity.</title>
        <authorList>
            <person name="Li P."/>
            <person name="Li P."/>
            <person name="Lu B."/>
        </authorList>
    </citation>
    <scope>NUCLEOTIDE SEQUENCE [LARGE SCALE GENOMIC DNA]</scope>
    <source>
        <strain evidence="2 3">BJ06-0157</strain>
    </source>
</reference>
<evidence type="ECO:0000313" key="2">
    <source>
        <dbReference type="EMBL" id="MBF6298209.1"/>
    </source>
</evidence>
<keyword evidence="3" id="KW-1185">Reference proteome</keyword>
<accession>A0ABS0CNM8</accession>
<sequence>MPGNFLTDTSMWSVIATRFGNAHDVLAATLSDAGLQLVVRRWLPGDAQPAPDHFILTEPTLVLDVVDKSGYRGLTGTALDGLIHFITAVADDLINEVATVVGVPDAPEYAVSGWMGTAPRRPWVAWRNARRTGVSGIGEWQATVHKALAAAIVTGGHSPDWVNTGLKLLANAILGYIGAIFGNPGLTLGIFDSQLEDVVLAFHRVGNPIRFSQMGIRGPAYGEYWESTGGTGASLSALQAIRTGFDRTKAYRSYKVSVVNGSPYWVGRHFDVGDRVAAEVGRNGRWYVDHVYALKYVIGRDTPAHWEISIGDDRAEDQPGAMLARQIAQVKSIVQMIGVSS</sequence>
<evidence type="ECO:0000259" key="1">
    <source>
        <dbReference type="Pfam" id="PF14594"/>
    </source>
</evidence>
<name>A0ABS0CNM8_9NOCA</name>
<proteinExistence type="predicted"/>
<organism evidence="2 3">
    <name type="scientific">Nocardia amamiensis</name>
    <dbReference type="NCBI Taxonomy" id="404578"/>
    <lineage>
        <taxon>Bacteria</taxon>
        <taxon>Bacillati</taxon>
        <taxon>Actinomycetota</taxon>
        <taxon>Actinomycetes</taxon>
        <taxon>Mycobacteriales</taxon>
        <taxon>Nocardiaceae</taxon>
        <taxon>Nocardia</taxon>
    </lineage>
</organism>
<evidence type="ECO:0000313" key="3">
    <source>
        <dbReference type="Proteomes" id="UP000702209"/>
    </source>
</evidence>
<dbReference type="RefSeq" id="WP_195129518.1">
    <property type="nucleotide sequence ID" value="NZ_JADLQX010000007.1"/>
</dbReference>